<dbReference type="EMBL" id="VFQC01000001">
    <property type="protein sequence ID" value="TQN32942.1"/>
    <property type="molecule type" value="Genomic_DNA"/>
</dbReference>
<gene>
    <name evidence="1" type="ORF">FHX37_2931</name>
</gene>
<protein>
    <submittedName>
        <fullName evidence="1">Uncharacterized protein</fullName>
    </submittedName>
</protein>
<dbReference type="Proteomes" id="UP000317422">
    <property type="component" value="Unassembled WGS sequence"/>
</dbReference>
<dbReference type="AlphaFoldDB" id="A0A543NM87"/>
<organism evidence="1 2">
    <name type="scientific">Haloactinospora alba</name>
    <dbReference type="NCBI Taxonomy" id="405555"/>
    <lineage>
        <taxon>Bacteria</taxon>
        <taxon>Bacillati</taxon>
        <taxon>Actinomycetota</taxon>
        <taxon>Actinomycetes</taxon>
        <taxon>Streptosporangiales</taxon>
        <taxon>Nocardiopsidaceae</taxon>
        <taxon>Haloactinospora</taxon>
    </lineage>
</organism>
<sequence>MDNASRDPAGTRRFTPGPRVFRARTGALPSVRRREYRKRIRAPVSGTRTHGWRTVHAALPRLPPPPRVTVWRCAPQSIFGWTVRKRRYAVGAVHHTLSLGMPNLNMS</sequence>
<proteinExistence type="predicted"/>
<comment type="caution">
    <text evidence="1">The sequence shown here is derived from an EMBL/GenBank/DDBJ whole genome shotgun (WGS) entry which is preliminary data.</text>
</comment>
<evidence type="ECO:0000313" key="1">
    <source>
        <dbReference type="EMBL" id="TQN32942.1"/>
    </source>
</evidence>
<reference evidence="1 2" key="1">
    <citation type="submission" date="2019-06" db="EMBL/GenBank/DDBJ databases">
        <title>Sequencing the genomes of 1000 actinobacteria strains.</title>
        <authorList>
            <person name="Klenk H.-P."/>
        </authorList>
    </citation>
    <scope>NUCLEOTIDE SEQUENCE [LARGE SCALE GENOMIC DNA]</scope>
    <source>
        <strain evidence="1 2">DSM 45015</strain>
    </source>
</reference>
<keyword evidence="2" id="KW-1185">Reference proteome</keyword>
<name>A0A543NM87_9ACTN</name>
<evidence type="ECO:0000313" key="2">
    <source>
        <dbReference type="Proteomes" id="UP000317422"/>
    </source>
</evidence>
<accession>A0A543NM87</accession>